<dbReference type="Proteomes" id="UP000295818">
    <property type="component" value="Unassembled WGS sequence"/>
</dbReference>
<dbReference type="SUPFAM" id="SSF53850">
    <property type="entry name" value="Periplasmic binding protein-like II"/>
    <property type="match status" value="1"/>
</dbReference>
<dbReference type="InterPro" id="IPR015168">
    <property type="entry name" value="SsuA/THI5"/>
</dbReference>
<dbReference type="Pfam" id="PF09084">
    <property type="entry name" value="NMT1"/>
    <property type="match status" value="1"/>
</dbReference>
<dbReference type="PROSITE" id="PS51318">
    <property type="entry name" value="TAT"/>
    <property type="match status" value="1"/>
</dbReference>
<dbReference type="RefSeq" id="WP_132195291.1">
    <property type="nucleotide sequence ID" value="NZ_SLWM01000025.1"/>
</dbReference>
<dbReference type="InterPro" id="IPR006311">
    <property type="entry name" value="TAT_signal"/>
</dbReference>
<dbReference type="PANTHER" id="PTHR30024">
    <property type="entry name" value="ALIPHATIC SULFONATES-BINDING PROTEIN-RELATED"/>
    <property type="match status" value="1"/>
</dbReference>
<evidence type="ECO:0000259" key="1">
    <source>
        <dbReference type="Pfam" id="PF09084"/>
    </source>
</evidence>
<sequence length="344" mass="36272">MSQGIPATLAHPSRRTLLKFGALASLAGLTGCGGNEAAGAGGGKAVTIVNTSSNSTLVLQELLDRQSYLPSVELSAKTQNVSDGSKLIASLLNGSTDITLLSGFGQVLPAIEKGAKLKIISGSGLLLAHAVYAKDSGIKSAQDLVGKTIGTGPVGALLHQIMVAFLAKHGIKSEQVKFVNIGSSADVFKAVAAGKVDVGPSLVDVYDQQDKYGVHAVAELWKELPEYTYQGAYTSDAAIKKNRDVLVRTLAAYAKLFRYISSPDSKTTYLDAYKKAVPSSDATEAGSMWRFAQQPGAYAVDLALNEDRLKYMQDLNVSQGVQSKVLPFDQIADMSLANDAVKML</sequence>
<organism evidence="2 3">
    <name type="scientific">Kribbella orskensis</name>
    <dbReference type="NCBI Taxonomy" id="2512216"/>
    <lineage>
        <taxon>Bacteria</taxon>
        <taxon>Bacillati</taxon>
        <taxon>Actinomycetota</taxon>
        <taxon>Actinomycetes</taxon>
        <taxon>Propionibacteriales</taxon>
        <taxon>Kribbellaceae</taxon>
        <taxon>Kribbella</taxon>
    </lineage>
</organism>
<reference evidence="2 3" key="1">
    <citation type="journal article" date="2015" name="Stand. Genomic Sci.">
        <title>Genomic Encyclopedia of Bacterial and Archaeal Type Strains, Phase III: the genomes of soil and plant-associated and newly described type strains.</title>
        <authorList>
            <person name="Whitman W.B."/>
            <person name="Woyke T."/>
            <person name="Klenk H.P."/>
            <person name="Zhou Y."/>
            <person name="Lilburn T.G."/>
            <person name="Beck B.J."/>
            <person name="De Vos P."/>
            <person name="Vandamme P."/>
            <person name="Eisen J.A."/>
            <person name="Garrity G."/>
            <person name="Hugenholtz P."/>
            <person name="Kyrpides N.C."/>
        </authorList>
    </citation>
    <scope>NUCLEOTIDE SEQUENCE [LARGE SCALE GENOMIC DNA]</scope>
    <source>
        <strain evidence="2 3">VKM Ac-2538</strain>
    </source>
</reference>
<keyword evidence="3" id="KW-1185">Reference proteome</keyword>
<comment type="caution">
    <text evidence="2">The sequence shown here is derived from an EMBL/GenBank/DDBJ whole genome shotgun (WGS) entry which is preliminary data.</text>
</comment>
<protein>
    <submittedName>
        <fullName evidence="2">ABC-type nitrate/sulfonate/bicarbonate transport system substrate-binding protein</fullName>
    </submittedName>
</protein>
<dbReference type="EMBL" id="SLWM01000025">
    <property type="protein sequence ID" value="TCO12640.1"/>
    <property type="molecule type" value="Genomic_DNA"/>
</dbReference>
<proteinExistence type="predicted"/>
<dbReference type="Gene3D" id="3.40.190.10">
    <property type="entry name" value="Periplasmic binding protein-like II"/>
    <property type="match status" value="2"/>
</dbReference>
<evidence type="ECO:0000313" key="2">
    <source>
        <dbReference type="EMBL" id="TCO12640.1"/>
    </source>
</evidence>
<evidence type="ECO:0000313" key="3">
    <source>
        <dbReference type="Proteomes" id="UP000295818"/>
    </source>
</evidence>
<accession>A0ABY2B9H4</accession>
<name>A0ABY2B9H4_9ACTN</name>
<gene>
    <name evidence="2" type="ORF">EV644_12552</name>
</gene>
<feature type="domain" description="SsuA/THI5-like" evidence="1">
    <location>
        <begin position="79"/>
        <end position="258"/>
    </location>
</feature>